<proteinExistence type="predicted"/>
<dbReference type="AlphaFoldDB" id="A0A934JY47"/>
<protein>
    <submittedName>
        <fullName evidence="2">Uncharacterized protein</fullName>
    </submittedName>
</protein>
<keyword evidence="1" id="KW-0812">Transmembrane</keyword>
<keyword evidence="1" id="KW-1133">Transmembrane helix</keyword>
<comment type="caution">
    <text evidence="2">The sequence shown here is derived from an EMBL/GenBank/DDBJ whole genome shotgun (WGS) entry which is preliminary data.</text>
</comment>
<evidence type="ECO:0000313" key="2">
    <source>
        <dbReference type="EMBL" id="MBJ7595120.1"/>
    </source>
</evidence>
<organism evidence="2 3">
    <name type="scientific">Candidatus Aeolococcus gillhamiae</name>
    <dbReference type="NCBI Taxonomy" id="3127015"/>
    <lineage>
        <taxon>Bacteria</taxon>
        <taxon>Bacillati</taxon>
        <taxon>Candidatus Dormiibacterota</taxon>
        <taxon>Candidatus Dormibacteria</taxon>
        <taxon>Candidatus Aeolococcales</taxon>
        <taxon>Candidatus Aeolococcaceae</taxon>
        <taxon>Candidatus Aeolococcus</taxon>
    </lineage>
</organism>
<feature type="transmembrane region" description="Helical" evidence="1">
    <location>
        <begin position="12"/>
        <end position="36"/>
    </location>
</feature>
<sequence length="45" mass="4968">MVERFILAVRSDFGCLVIIVAFVVIMISTIVFANIITPPSNNPFV</sequence>
<dbReference type="Proteomes" id="UP000606991">
    <property type="component" value="Unassembled WGS sequence"/>
</dbReference>
<reference evidence="2 3" key="1">
    <citation type="submission" date="2020-10" db="EMBL/GenBank/DDBJ databases">
        <title>Ca. Dormibacterota MAGs.</title>
        <authorList>
            <person name="Montgomery K."/>
        </authorList>
    </citation>
    <scope>NUCLEOTIDE SEQUENCE [LARGE SCALE GENOMIC DNA]</scope>
    <source>
        <strain evidence="2">SC8812_S17_18</strain>
    </source>
</reference>
<name>A0A934JY47_9BACT</name>
<evidence type="ECO:0000313" key="3">
    <source>
        <dbReference type="Proteomes" id="UP000606991"/>
    </source>
</evidence>
<gene>
    <name evidence="2" type="ORF">JF886_09715</name>
</gene>
<evidence type="ECO:0000256" key="1">
    <source>
        <dbReference type="SAM" id="Phobius"/>
    </source>
</evidence>
<accession>A0A934JY47</accession>
<dbReference type="RefSeq" id="WP_337311926.1">
    <property type="nucleotide sequence ID" value="NZ_JAEKNS010000100.1"/>
</dbReference>
<dbReference type="EMBL" id="JAEKNS010000100">
    <property type="protein sequence ID" value="MBJ7595120.1"/>
    <property type="molecule type" value="Genomic_DNA"/>
</dbReference>
<keyword evidence="1" id="KW-0472">Membrane</keyword>